<evidence type="ECO:0000256" key="1">
    <source>
        <dbReference type="SAM" id="Phobius"/>
    </source>
</evidence>
<evidence type="ECO:0000313" key="3">
    <source>
        <dbReference type="Proteomes" id="UP000276133"/>
    </source>
</evidence>
<gene>
    <name evidence="2" type="ORF">BpHYR1_032878</name>
</gene>
<proteinExistence type="predicted"/>
<keyword evidence="1" id="KW-0472">Membrane</keyword>
<keyword evidence="1" id="KW-1133">Transmembrane helix</keyword>
<protein>
    <submittedName>
        <fullName evidence="2">Uncharacterized protein</fullName>
    </submittedName>
</protein>
<dbReference type="EMBL" id="REGN01012785">
    <property type="protein sequence ID" value="RMZ94830.1"/>
    <property type="molecule type" value="Genomic_DNA"/>
</dbReference>
<feature type="transmembrane region" description="Helical" evidence="1">
    <location>
        <begin position="27"/>
        <end position="46"/>
    </location>
</feature>
<keyword evidence="3" id="KW-1185">Reference proteome</keyword>
<comment type="caution">
    <text evidence="2">The sequence shown here is derived from an EMBL/GenBank/DDBJ whole genome shotgun (WGS) entry which is preliminary data.</text>
</comment>
<reference evidence="2 3" key="1">
    <citation type="journal article" date="2018" name="Sci. Rep.">
        <title>Genomic signatures of local adaptation to the degree of environmental predictability in rotifers.</title>
        <authorList>
            <person name="Franch-Gras L."/>
            <person name="Hahn C."/>
            <person name="Garcia-Roger E.M."/>
            <person name="Carmona M.J."/>
            <person name="Serra M."/>
            <person name="Gomez A."/>
        </authorList>
    </citation>
    <scope>NUCLEOTIDE SEQUENCE [LARGE SCALE GENOMIC DNA]</scope>
    <source>
        <strain evidence="2">HYR1</strain>
    </source>
</reference>
<feature type="transmembrane region" description="Helical" evidence="1">
    <location>
        <begin position="67"/>
        <end position="88"/>
    </location>
</feature>
<organism evidence="2 3">
    <name type="scientific">Brachionus plicatilis</name>
    <name type="common">Marine rotifer</name>
    <name type="synonym">Brachionus muelleri</name>
    <dbReference type="NCBI Taxonomy" id="10195"/>
    <lineage>
        <taxon>Eukaryota</taxon>
        <taxon>Metazoa</taxon>
        <taxon>Spiralia</taxon>
        <taxon>Gnathifera</taxon>
        <taxon>Rotifera</taxon>
        <taxon>Eurotatoria</taxon>
        <taxon>Monogononta</taxon>
        <taxon>Pseudotrocha</taxon>
        <taxon>Ploima</taxon>
        <taxon>Brachionidae</taxon>
        <taxon>Brachionus</taxon>
    </lineage>
</organism>
<keyword evidence="1" id="KW-0812">Transmembrane</keyword>
<dbReference type="Proteomes" id="UP000276133">
    <property type="component" value="Unassembled WGS sequence"/>
</dbReference>
<dbReference type="AlphaFoldDB" id="A0A3M7P7R9"/>
<sequence length="125" mass="14702">MIVFSCVFVYFLPKKSDLEKLFNEAKILIQLNLIDLCIIRLLILILTKNCDIMLKKYNAGSIFYFNFKLLLLYMVLTMICVISGKLTLSYTQDLMHGRFEIGQIIHAFNTKIKESLYFNYLIQIK</sequence>
<name>A0A3M7P7R9_BRAPC</name>
<evidence type="ECO:0000313" key="2">
    <source>
        <dbReference type="EMBL" id="RMZ94830.1"/>
    </source>
</evidence>
<accession>A0A3M7P7R9</accession>